<feature type="signal peptide" evidence="2">
    <location>
        <begin position="1"/>
        <end position="27"/>
    </location>
</feature>
<dbReference type="Proteomes" id="UP001500840">
    <property type="component" value="Unassembled WGS sequence"/>
</dbReference>
<name>A0ABP8MT39_9BACT</name>
<feature type="chain" id="PRO_5046932180" description="Sialate O-acetylesterase domain-containing protein" evidence="2">
    <location>
        <begin position="28"/>
        <end position="362"/>
    </location>
</feature>
<organism evidence="4 5">
    <name type="scientific">Novipirellula rosea</name>
    <dbReference type="NCBI Taxonomy" id="1031540"/>
    <lineage>
        <taxon>Bacteria</taxon>
        <taxon>Pseudomonadati</taxon>
        <taxon>Planctomycetota</taxon>
        <taxon>Planctomycetia</taxon>
        <taxon>Pirellulales</taxon>
        <taxon>Pirellulaceae</taxon>
        <taxon>Novipirellula</taxon>
    </lineage>
</organism>
<dbReference type="PANTHER" id="PTHR31988:SF19">
    <property type="entry name" value="9-O-ACETYL-N-ACETYLNEURAMINIC ACID DEACETYLASE-RELATED"/>
    <property type="match status" value="1"/>
</dbReference>
<evidence type="ECO:0000259" key="3">
    <source>
        <dbReference type="Pfam" id="PF03629"/>
    </source>
</evidence>
<keyword evidence="2" id="KW-0732">Signal</keyword>
<sequence>MNFRLPARSFLSGTAAAMMVLAVSGVAAEVAAPLPDPDGKPADMSKPVQVYILLGQSNMLGAGKVTGDKEGSLTYAVQQKNKYPYLVDDEGKWSVRKDVRYVRVMGSGTGAMRQFNNDWMAIQGGKIGPEHGIGHYVGHAIDAPVLILKSCIGNRSLGWDLLPPGSERYEVEETDKKTGETKTFVYAGYKDSPDKWEKGTEPQAINWYAGMQYDGDISNAKQVLAELDKVYPGAKTYEVAGFFFWQGDKDRYNAAHARRYEQNLVHLIKLLRKDFDAPNAKFVCATLGQTVRGAEGNEGLILDAQLAVASGKYPEFKGNVACVYTNPLSMGGSSNSHYGGNAETYMNVGEAMGKAMVEMLEK</sequence>
<dbReference type="Gene3D" id="3.40.50.1110">
    <property type="entry name" value="SGNH hydrolase"/>
    <property type="match status" value="1"/>
</dbReference>
<gene>
    <name evidence="4" type="ORF">GCM10023156_26800</name>
</gene>
<protein>
    <recommendedName>
        <fullName evidence="3">Sialate O-acetylesterase domain-containing protein</fullName>
    </recommendedName>
</protein>
<evidence type="ECO:0000313" key="5">
    <source>
        <dbReference type="Proteomes" id="UP001500840"/>
    </source>
</evidence>
<evidence type="ECO:0000256" key="2">
    <source>
        <dbReference type="SAM" id="SignalP"/>
    </source>
</evidence>
<comment type="caution">
    <text evidence="4">The sequence shown here is derived from an EMBL/GenBank/DDBJ whole genome shotgun (WGS) entry which is preliminary data.</text>
</comment>
<proteinExistence type="predicted"/>
<keyword evidence="5" id="KW-1185">Reference proteome</keyword>
<evidence type="ECO:0000313" key="4">
    <source>
        <dbReference type="EMBL" id="GAA4454396.1"/>
    </source>
</evidence>
<keyword evidence="1" id="KW-0378">Hydrolase</keyword>
<feature type="domain" description="Sialate O-acetylesterase" evidence="3">
    <location>
        <begin position="210"/>
        <end position="357"/>
    </location>
</feature>
<dbReference type="EMBL" id="BAABGA010000035">
    <property type="protein sequence ID" value="GAA4454396.1"/>
    <property type="molecule type" value="Genomic_DNA"/>
</dbReference>
<dbReference type="Pfam" id="PF03629">
    <property type="entry name" value="SASA"/>
    <property type="match status" value="1"/>
</dbReference>
<evidence type="ECO:0000256" key="1">
    <source>
        <dbReference type="ARBA" id="ARBA00022801"/>
    </source>
</evidence>
<dbReference type="InterPro" id="IPR005181">
    <property type="entry name" value="SASA"/>
</dbReference>
<dbReference type="RefSeq" id="WP_345322756.1">
    <property type="nucleotide sequence ID" value="NZ_BAABGA010000035.1"/>
</dbReference>
<dbReference type="PANTHER" id="PTHR31988">
    <property type="entry name" value="ESTERASE, PUTATIVE (DUF303)-RELATED"/>
    <property type="match status" value="1"/>
</dbReference>
<accession>A0ABP8MT39</accession>
<dbReference type="SUPFAM" id="SSF52266">
    <property type="entry name" value="SGNH hydrolase"/>
    <property type="match status" value="1"/>
</dbReference>
<dbReference type="InterPro" id="IPR052940">
    <property type="entry name" value="Carb_Esterase_6"/>
</dbReference>
<dbReference type="InterPro" id="IPR036514">
    <property type="entry name" value="SGNH_hydro_sf"/>
</dbReference>
<reference evidence="5" key="1">
    <citation type="journal article" date="2019" name="Int. J. Syst. Evol. Microbiol.">
        <title>The Global Catalogue of Microorganisms (GCM) 10K type strain sequencing project: providing services to taxonomists for standard genome sequencing and annotation.</title>
        <authorList>
            <consortium name="The Broad Institute Genomics Platform"/>
            <consortium name="The Broad Institute Genome Sequencing Center for Infectious Disease"/>
            <person name="Wu L."/>
            <person name="Ma J."/>
        </authorList>
    </citation>
    <scope>NUCLEOTIDE SEQUENCE [LARGE SCALE GENOMIC DNA]</scope>
    <source>
        <strain evidence="5">JCM 17759</strain>
    </source>
</reference>